<evidence type="ECO:0000313" key="2">
    <source>
        <dbReference type="Proteomes" id="UP000233551"/>
    </source>
</evidence>
<dbReference type="Proteomes" id="UP000233551">
    <property type="component" value="Unassembled WGS sequence"/>
</dbReference>
<organism evidence="1 2">
    <name type="scientific">Punica granatum</name>
    <name type="common">Pomegranate</name>
    <dbReference type="NCBI Taxonomy" id="22663"/>
    <lineage>
        <taxon>Eukaryota</taxon>
        <taxon>Viridiplantae</taxon>
        <taxon>Streptophyta</taxon>
        <taxon>Embryophyta</taxon>
        <taxon>Tracheophyta</taxon>
        <taxon>Spermatophyta</taxon>
        <taxon>Magnoliopsida</taxon>
        <taxon>eudicotyledons</taxon>
        <taxon>Gunneridae</taxon>
        <taxon>Pentapetalae</taxon>
        <taxon>rosids</taxon>
        <taxon>malvids</taxon>
        <taxon>Myrtales</taxon>
        <taxon>Lythraceae</taxon>
        <taxon>Punica</taxon>
    </lineage>
</organism>
<protein>
    <submittedName>
        <fullName evidence="1">Uncharacterized protein</fullName>
    </submittedName>
</protein>
<proteinExistence type="predicted"/>
<dbReference type="AlphaFoldDB" id="A0A2I0KNM9"/>
<name>A0A2I0KNM9_PUNGR</name>
<dbReference type="EMBL" id="PGOL01000475">
    <property type="protein sequence ID" value="PKI70091.1"/>
    <property type="molecule type" value="Genomic_DNA"/>
</dbReference>
<keyword evidence="2" id="KW-1185">Reference proteome</keyword>
<accession>A0A2I0KNM9</accession>
<comment type="caution">
    <text evidence="1">The sequence shown here is derived from an EMBL/GenBank/DDBJ whole genome shotgun (WGS) entry which is preliminary data.</text>
</comment>
<sequence>MVTPDEILMQSQWLPAPNRPPEVAAMVVWFKSYRVGPYIPAKITENRSHRVDPYIPVKIMENRARPRNGPDWAVFGSDVATESPDGILRQGQWIPTSNLPPEVVAIVVLQKESRIDPICKKTAGTVRKFDPTWQSGYFFIMG</sequence>
<evidence type="ECO:0000313" key="1">
    <source>
        <dbReference type="EMBL" id="PKI70091.1"/>
    </source>
</evidence>
<reference evidence="1 2" key="1">
    <citation type="submission" date="2017-11" db="EMBL/GenBank/DDBJ databases">
        <title>De-novo sequencing of pomegranate (Punica granatum L.) genome.</title>
        <authorList>
            <person name="Akparov Z."/>
            <person name="Amiraslanov A."/>
            <person name="Hajiyeva S."/>
            <person name="Abbasov M."/>
            <person name="Kaur K."/>
            <person name="Hamwieh A."/>
            <person name="Solovyev V."/>
            <person name="Salamov A."/>
            <person name="Braich B."/>
            <person name="Kosarev P."/>
            <person name="Mahmoud A."/>
            <person name="Hajiyev E."/>
            <person name="Babayeva S."/>
            <person name="Izzatullayeva V."/>
            <person name="Mammadov A."/>
            <person name="Mammadov A."/>
            <person name="Sharifova S."/>
            <person name="Ojaghi J."/>
            <person name="Eynullazada K."/>
            <person name="Bayramov B."/>
            <person name="Abdulazimova A."/>
            <person name="Shahmuradov I."/>
        </authorList>
    </citation>
    <scope>NUCLEOTIDE SEQUENCE [LARGE SCALE GENOMIC DNA]</scope>
    <source>
        <strain evidence="2">cv. AG2017</strain>
        <tissue evidence="1">Leaf</tissue>
    </source>
</reference>
<gene>
    <name evidence="1" type="ORF">CRG98_009554</name>
</gene>